<evidence type="ECO:0000313" key="3">
    <source>
        <dbReference type="EMBL" id="KAG1791523.1"/>
    </source>
</evidence>
<evidence type="ECO:0000256" key="1">
    <source>
        <dbReference type="SAM" id="Phobius"/>
    </source>
</evidence>
<sequence>MWSRYASAFAVALVLLIGTRCRHYCHLLVSDFTVSQFAISLLCVLGPLCCYTSRV</sequence>
<protein>
    <submittedName>
        <fullName evidence="3">Uncharacterized protein</fullName>
    </submittedName>
</protein>
<dbReference type="EMBL" id="JABBWE010000094">
    <property type="protein sequence ID" value="KAG1786333.1"/>
    <property type="molecule type" value="Genomic_DNA"/>
</dbReference>
<keyword evidence="4" id="KW-1185">Reference proteome</keyword>
<keyword evidence="1" id="KW-0472">Membrane</keyword>
<feature type="transmembrane region" description="Helical" evidence="1">
    <location>
        <begin position="37"/>
        <end position="53"/>
    </location>
</feature>
<reference evidence="3" key="1">
    <citation type="journal article" date="2020" name="New Phytol.">
        <title>Comparative genomics reveals dynamic genome evolution in host specialist ectomycorrhizal fungi.</title>
        <authorList>
            <person name="Lofgren L.A."/>
            <person name="Nguyen N.H."/>
            <person name="Vilgalys R."/>
            <person name="Ruytinx J."/>
            <person name="Liao H.L."/>
            <person name="Branco S."/>
            <person name="Kuo A."/>
            <person name="LaButti K."/>
            <person name="Lipzen A."/>
            <person name="Andreopoulos W."/>
            <person name="Pangilinan J."/>
            <person name="Riley R."/>
            <person name="Hundley H."/>
            <person name="Na H."/>
            <person name="Barry K."/>
            <person name="Grigoriev I.V."/>
            <person name="Stajich J.E."/>
            <person name="Kennedy P.G."/>
        </authorList>
    </citation>
    <scope>NUCLEOTIDE SEQUENCE</scope>
    <source>
        <strain evidence="3">S12</strain>
    </source>
</reference>
<accession>A0A9P7AMG0</accession>
<dbReference type="RefSeq" id="XP_041158329.1">
    <property type="nucleotide sequence ID" value="XM_041303353.1"/>
</dbReference>
<dbReference type="EMBL" id="JABBWE010000042">
    <property type="protein sequence ID" value="KAG1791523.1"/>
    <property type="molecule type" value="Genomic_DNA"/>
</dbReference>
<evidence type="ECO:0000313" key="2">
    <source>
        <dbReference type="EMBL" id="KAG1786333.1"/>
    </source>
</evidence>
<organism evidence="3 4">
    <name type="scientific">Suillus plorans</name>
    <dbReference type="NCBI Taxonomy" id="116603"/>
    <lineage>
        <taxon>Eukaryota</taxon>
        <taxon>Fungi</taxon>
        <taxon>Dikarya</taxon>
        <taxon>Basidiomycota</taxon>
        <taxon>Agaricomycotina</taxon>
        <taxon>Agaricomycetes</taxon>
        <taxon>Agaricomycetidae</taxon>
        <taxon>Boletales</taxon>
        <taxon>Suillineae</taxon>
        <taxon>Suillaceae</taxon>
        <taxon>Suillus</taxon>
    </lineage>
</organism>
<proteinExistence type="predicted"/>
<dbReference type="AlphaFoldDB" id="A0A9P7AMG0"/>
<gene>
    <name evidence="3" type="ORF">HD556DRAFT_1384894</name>
    <name evidence="2" type="ORF">HD556DRAFT_1416410</name>
</gene>
<name>A0A9P7AMG0_9AGAM</name>
<dbReference type="GeneID" id="64597117"/>
<keyword evidence="1" id="KW-0812">Transmembrane</keyword>
<evidence type="ECO:0000313" key="4">
    <source>
        <dbReference type="Proteomes" id="UP000719766"/>
    </source>
</evidence>
<comment type="caution">
    <text evidence="3">The sequence shown here is derived from an EMBL/GenBank/DDBJ whole genome shotgun (WGS) entry which is preliminary data.</text>
</comment>
<dbReference type="Proteomes" id="UP000719766">
    <property type="component" value="Unassembled WGS sequence"/>
</dbReference>
<keyword evidence="1" id="KW-1133">Transmembrane helix</keyword>